<evidence type="ECO:0008006" key="3">
    <source>
        <dbReference type="Google" id="ProtNLM"/>
    </source>
</evidence>
<dbReference type="InterPro" id="IPR009858">
    <property type="entry name" value="DUF1415"/>
</dbReference>
<reference evidence="1 2" key="1">
    <citation type="submission" date="2014-02" db="EMBL/GenBank/DDBJ databases">
        <title>Expanding our view of genomic diversity in Candidatus Accumulibacter clades.</title>
        <authorList>
            <person name="Skennerton C.T."/>
            <person name="Barr J.J."/>
            <person name="Slater F.R."/>
            <person name="Bond P.L."/>
            <person name="Tyson G.W."/>
        </authorList>
    </citation>
    <scope>NUCLEOTIDE SEQUENCE [LARGE SCALE GENOMIC DNA]</scope>
    <source>
        <strain evidence="2">BA-92</strain>
    </source>
</reference>
<dbReference type="Pfam" id="PF07209">
    <property type="entry name" value="DUF1415"/>
    <property type="match status" value="1"/>
</dbReference>
<sequence>MNGKTARASRAVSFLRLAAGIPGEPDWRSRRPPERKHRPDEGGCAVFQCAATHLSLIDILPLVRRIATLAGCCSPTTKVAPTSAYNALPRRPTGRRDRNDALTREHLLMPPTANASHQQAIAATRHWLEQAVIGLNLCPFAKGVHSKGQVRYVVSDATDDEGLLADLERELHALLAVAPEEIDTTLLIHPWALNDFDDFIAFLDLVTVVLRTQQLEGILQVASFHPDYAFADTDADDITNCTNRAPFPTLHLLREASLDRAVAAFPDAALIYERNMQTLRELGSDGWQALGIGTPPGEGQ</sequence>
<gene>
    <name evidence="1" type="ORF">AW10_02009</name>
</gene>
<dbReference type="PATRIC" id="fig|1454003.3.peg.2058"/>
<dbReference type="EMBL" id="JEMX01000042">
    <property type="protein sequence ID" value="EXI80041.1"/>
    <property type="molecule type" value="Genomic_DNA"/>
</dbReference>
<dbReference type="Proteomes" id="UP000021816">
    <property type="component" value="Unassembled WGS sequence"/>
</dbReference>
<proteinExistence type="predicted"/>
<accession>A0A011NXL5</accession>
<dbReference type="STRING" id="1454003.AW10_02009"/>
<dbReference type="AlphaFoldDB" id="A0A011NXL5"/>
<organism evidence="1 2">
    <name type="scientific">Candidatus Accumulibacter appositus</name>
    <dbReference type="NCBI Taxonomy" id="1454003"/>
    <lineage>
        <taxon>Bacteria</taxon>
        <taxon>Pseudomonadati</taxon>
        <taxon>Pseudomonadota</taxon>
        <taxon>Betaproteobacteria</taxon>
        <taxon>Candidatus Accumulibacter</taxon>
    </lineage>
</organism>
<evidence type="ECO:0000313" key="2">
    <source>
        <dbReference type="Proteomes" id="UP000021816"/>
    </source>
</evidence>
<protein>
    <recommendedName>
        <fullName evidence="3">DUF1415 domain-containing protein</fullName>
    </recommendedName>
</protein>
<name>A0A011NXL5_9PROT</name>
<evidence type="ECO:0000313" key="1">
    <source>
        <dbReference type="EMBL" id="EXI80041.1"/>
    </source>
</evidence>
<comment type="caution">
    <text evidence="1">The sequence shown here is derived from an EMBL/GenBank/DDBJ whole genome shotgun (WGS) entry which is preliminary data.</text>
</comment>